<dbReference type="EMBL" id="KE504179">
    <property type="protein sequence ID" value="EPS97123.1"/>
    <property type="molecule type" value="Genomic_DNA"/>
</dbReference>
<evidence type="ECO:0000256" key="1">
    <source>
        <dbReference type="SAM" id="MobiDB-lite"/>
    </source>
</evidence>
<dbReference type="InParanoid" id="S8E129"/>
<sequence>MRGSPSIPPTAPEPYTGCPYCTPYLKRQELLEELGFLPPDAVPAMDPDDIDGNMWNDYYWGYSEISRSERSTIIRPLPPSITERIALEIFERIIGFVQYDTSALYNCAVMMRRLRSILEPWDKHGILTVGGYNEDTLPWGEPTYGKYSEQNDAAKDGEEAQSSEDNTIRAWTGEENASDHGLGGAVRDSVGDGEASAAMPLSRRYTLAHAGTLSP</sequence>
<reference evidence="2 3" key="1">
    <citation type="journal article" date="2012" name="Science">
        <title>The Paleozoic origin of enzymatic lignin decomposition reconstructed from 31 fungal genomes.</title>
        <authorList>
            <person name="Floudas D."/>
            <person name="Binder M."/>
            <person name="Riley R."/>
            <person name="Barry K."/>
            <person name="Blanchette R.A."/>
            <person name="Henrissat B."/>
            <person name="Martinez A.T."/>
            <person name="Otillar R."/>
            <person name="Spatafora J.W."/>
            <person name="Yadav J.S."/>
            <person name="Aerts A."/>
            <person name="Benoit I."/>
            <person name="Boyd A."/>
            <person name="Carlson A."/>
            <person name="Copeland A."/>
            <person name="Coutinho P.M."/>
            <person name="de Vries R.P."/>
            <person name="Ferreira P."/>
            <person name="Findley K."/>
            <person name="Foster B."/>
            <person name="Gaskell J."/>
            <person name="Glotzer D."/>
            <person name="Gorecki P."/>
            <person name="Heitman J."/>
            <person name="Hesse C."/>
            <person name="Hori C."/>
            <person name="Igarashi K."/>
            <person name="Jurgens J.A."/>
            <person name="Kallen N."/>
            <person name="Kersten P."/>
            <person name="Kohler A."/>
            <person name="Kuees U."/>
            <person name="Kumar T.K.A."/>
            <person name="Kuo A."/>
            <person name="LaButti K."/>
            <person name="Larrondo L.F."/>
            <person name="Lindquist E."/>
            <person name="Ling A."/>
            <person name="Lombard V."/>
            <person name="Lucas S."/>
            <person name="Lundell T."/>
            <person name="Martin R."/>
            <person name="McLaughlin D.J."/>
            <person name="Morgenstern I."/>
            <person name="Morin E."/>
            <person name="Murat C."/>
            <person name="Nagy L.G."/>
            <person name="Nolan M."/>
            <person name="Ohm R.A."/>
            <person name="Patyshakuliyeva A."/>
            <person name="Rokas A."/>
            <person name="Ruiz-Duenas F.J."/>
            <person name="Sabat G."/>
            <person name="Salamov A."/>
            <person name="Samejima M."/>
            <person name="Schmutz J."/>
            <person name="Slot J.C."/>
            <person name="St John F."/>
            <person name="Stenlid J."/>
            <person name="Sun H."/>
            <person name="Sun S."/>
            <person name="Syed K."/>
            <person name="Tsang A."/>
            <person name="Wiebenga A."/>
            <person name="Young D."/>
            <person name="Pisabarro A."/>
            <person name="Eastwood D.C."/>
            <person name="Martin F."/>
            <person name="Cullen D."/>
            <person name="Grigoriev I.V."/>
            <person name="Hibbett D.S."/>
        </authorList>
    </citation>
    <scope>NUCLEOTIDE SEQUENCE</scope>
    <source>
        <strain evidence="3">FP-58527</strain>
    </source>
</reference>
<name>S8E129_FOMSC</name>
<accession>S8E129</accession>
<organism evidence="2 3">
    <name type="scientific">Fomitopsis schrenkii</name>
    <name type="common">Brown rot fungus</name>
    <dbReference type="NCBI Taxonomy" id="2126942"/>
    <lineage>
        <taxon>Eukaryota</taxon>
        <taxon>Fungi</taxon>
        <taxon>Dikarya</taxon>
        <taxon>Basidiomycota</taxon>
        <taxon>Agaricomycotina</taxon>
        <taxon>Agaricomycetes</taxon>
        <taxon>Polyporales</taxon>
        <taxon>Fomitopsis</taxon>
    </lineage>
</organism>
<proteinExistence type="predicted"/>
<protein>
    <submittedName>
        <fullName evidence="2">Uncharacterized protein</fullName>
    </submittedName>
</protein>
<dbReference type="STRING" id="743788.S8E129"/>
<dbReference type="HOGENOM" id="CLU_1283285_0_0_1"/>
<evidence type="ECO:0000313" key="2">
    <source>
        <dbReference type="EMBL" id="EPS97123.1"/>
    </source>
</evidence>
<dbReference type="Proteomes" id="UP000015241">
    <property type="component" value="Unassembled WGS sequence"/>
</dbReference>
<feature type="region of interest" description="Disordered" evidence="1">
    <location>
        <begin position="145"/>
        <end position="198"/>
    </location>
</feature>
<evidence type="ECO:0000313" key="3">
    <source>
        <dbReference type="Proteomes" id="UP000015241"/>
    </source>
</evidence>
<gene>
    <name evidence="2" type="ORF">FOMPIDRAFT_1052671</name>
</gene>
<keyword evidence="3" id="KW-1185">Reference proteome</keyword>
<dbReference type="AlphaFoldDB" id="S8E129"/>